<feature type="transmembrane region" description="Helical" evidence="1">
    <location>
        <begin position="78"/>
        <end position="98"/>
    </location>
</feature>
<dbReference type="STRING" id="1801726.A3H02_01135"/>
<evidence type="ECO:0000256" key="1">
    <source>
        <dbReference type="SAM" id="Phobius"/>
    </source>
</evidence>
<name>A0A1G2F4F2_9BACT</name>
<keyword evidence="1" id="KW-0812">Transmembrane</keyword>
<evidence type="ECO:0000313" key="2">
    <source>
        <dbReference type="EMBL" id="OGZ32652.1"/>
    </source>
</evidence>
<proteinExistence type="predicted"/>
<dbReference type="Proteomes" id="UP000176787">
    <property type="component" value="Unassembled WGS sequence"/>
</dbReference>
<dbReference type="EMBL" id="MHMS01000004">
    <property type="protein sequence ID" value="OGZ32652.1"/>
    <property type="molecule type" value="Genomic_DNA"/>
</dbReference>
<reference evidence="2 3" key="1">
    <citation type="journal article" date="2016" name="Nat. Commun.">
        <title>Thousands of microbial genomes shed light on interconnected biogeochemical processes in an aquifer system.</title>
        <authorList>
            <person name="Anantharaman K."/>
            <person name="Brown C.T."/>
            <person name="Hug L.A."/>
            <person name="Sharon I."/>
            <person name="Castelle C.J."/>
            <person name="Probst A.J."/>
            <person name="Thomas B.C."/>
            <person name="Singh A."/>
            <person name="Wilkins M.J."/>
            <person name="Karaoz U."/>
            <person name="Brodie E.L."/>
            <person name="Williams K.H."/>
            <person name="Hubbard S.S."/>
            <person name="Banfield J.F."/>
        </authorList>
    </citation>
    <scope>NUCLEOTIDE SEQUENCE [LARGE SCALE GENOMIC DNA]</scope>
</reference>
<protein>
    <submittedName>
        <fullName evidence="2">Uncharacterized protein</fullName>
    </submittedName>
</protein>
<evidence type="ECO:0000313" key="3">
    <source>
        <dbReference type="Proteomes" id="UP000176787"/>
    </source>
</evidence>
<feature type="transmembrane region" description="Helical" evidence="1">
    <location>
        <begin position="31"/>
        <end position="57"/>
    </location>
</feature>
<keyword evidence="1" id="KW-1133">Transmembrane helix</keyword>
<comment type="caution">
    <text evidence="2">The sequence shown here is derived from an EMBL/GenBank/DDBJ whole genome shotgun (WGS) entry which is preliminary data.</text>
</comment>
<gene>
    <name evidence="2" type="ORF">A3H02_01135</name>
</gene>
<sequence>MRFLYFLPAVLLFGLTRPVFAQNDFYGLINNIIALIINPIILFLLVLATLVFLWGAVNFIKASGSGDEEGIGAGKKNLVWGLIGMFIMLSVKSIIFIIQDFFTRP</sequence>
<organism evidence="2 3">
    <name type="scientific">Candidatus Niyogibacteria bacterium RIFCSPLOWO2_12_FULL_41_13</name>
    <dbReference type="NCBI Taxonomy" id="1801726"/>
    <lineage>
        <taxon>Bacteria</taxon>
        <taxon>Candidatus Niyogiibacteriota</taxon>
    </lineage>
</organism>
<accession>A0A1G2F4F2</accession>
<dbReference type="AlphaFoldDB" id="A0A1G2F4F2"/>
<keyword evidence="1" id="KW-0472">Membrane</keyword>